<dbReference type="AlphaFoldDB" id="A0A1F7EZU8"/>
<evidence type="ECO:0000256" key="3">
    <source>
        <dbReference type="ARBA" id="ARBA00023315"/>
    </source>
</evidence>
<keyword evidence="3" id="KW-0012">Acyltransferase</keyword>
<name>A0A1F7EZU8_UNCRA</name>
<proteinExistence type="predicted"/>
<keyword evidence="2" id="KW-0808">Transferase</keyword>
<evidence type="ECO:0000256" key="1">
    <source>
        <dbReference type="ARBA" id="ARBA00022605"/>
    </source>
</evidence>
<dbReference type="PANTHER" id="PTHR42811">
    <property type="entry name" value="SERINE ACETYLTRANSFERASE"/>
    <property type="match status" value="1"/>
</dbReference>
<comment type="caution">
    <text evidence="4">The sequence shown here is derived from an EMBL/GenBank/DDBJ whole genome shotgun (WGS) entry which is preliminary data.</text>
</comment>
<dbReference type="SUPFAM" id="SSF51161">
    <property type="entry name" value="Trimeric LpxA-like enzymes"/>
    <property type="match status" value="1"/>
</dbReference>
<gene>
    <name evidence="4" type="ORF">A2519_00240</name>
</gene>
<protein>
    <submittedName>
        <fullName evidence="4">Uncharacterized protein</fullName>
    </submittedName>
</protein>
<dbReference type="GO" id="GO:0008652">
    <property type="term" value="P:amino acid biosynthetic process"/>
    <property type="evidence" value="ECO:0007669"/>
    <property type="project" value="UniProtKB-KW"/>
</dbReference>
<dbReference type="InterPro" id="IPR053376">
    <property type="entry name" value="Serine_acetyltransferase"/>
</dbReference>
<dbReference type="Proteomes" id="UP000179243">
    <property type="component" value="Unassembled WGS sequence"/>
</dbReference>
<dbReference type="Gene3D" id="1.10.3130.10">
    <property type="entry name" value="serine acetyltransferase, domain 1"/>
    <property type="match status" value="1"/>
</dbReference>
<evidence type="ECO:0000256" key="2">
    <source>
        <dbReference type="ARBA" id="ARBA00022679"/>
    </source>
</evidence>
<dbReference type="InterPro" id="IPR011004">
    <property type="entry name" value="Trimer_LpxA-like_sf"/>
</dbReference>
<reference evidence="4 5" key="1">
    <citation type="journal article" date="2016" name="Nat. Commun.">
        <title>Thousands of microbial genomes shed light on interconnected biogeochemical processes in an aquifer system.</title>
        <authorList>
            <person name="Anantharaman K."/>
            <person name="Brown C.T."/>
            <person name="Hug L.A."/>
            <person name="Sharon I."/>
            <person name="Castelle C.J."/>
            <person name="Probst A.J."/>
            <person name="Thomas B.C."/>
            <person name="Singh A."/>
            <person name="Wilkins M.J."/>
            <person name="Karaoz U."/>
            <person name="Brodie E.L."/>
            <person name="Williams K.H."/>
            <person name="Hubbard S.S."/>
            <person name="Banfield J.F."/>
        </authorList>
    </citation>
    <scope>NUCLEOTIDE SEQUENCE [LARGE SCALE GENOMIC DNA]</scope>
</reference>
<evidence type="ECO:0000313" key="4">
    <source>
        <dbReference type="EMBL" id="OGJ99918.1"/>
    </source>
</evidence>
<dbReference type="NCBIfam" id="NF041874">
    <property type="entry name" value="EPS_EpsC"/>
    <property type="match status" value="1"/>
</dbReference>
<organism evidence="4 5">
    <name type="scientific">Candidatus Raymondbacteria bacterium RIFOXYD12_FULL_49_13</name>
    <dbReference type="NCBI Taxonomy" id="1817890"/>
    <lineage>
        <taxon>Bacteria</taxon>
        <taxon>Raymondiibacteriota</taxon>
    </lineage>
</organism>
<dbReference type="CDD" id="cd03354">
    <property type="entry name" value="LbH_SAT"/>
    <property type="match status" value="1"/>
</dbReference>
<dbReference type="GO" id="GO:0016746">
    <property type="term" value="F:acyltransferase activity"/>
    <property type="evidence" value="ECO:0007669"/>
    <property type="project" value="UniProtKB-KW"/>
</dbReference>
<dbReference type="EMBL" id="MFYX01000157">
    <property type="protein sequence ID" value="OGJ99918.1"/>
    <property type="molecule type" value="Genomic_DNA"/>
</dbReference>
<evidence type="ECO:0000313" key="5">
    <source>
        <dbReference type="Proteomes" id="UP000179243"/>
    </source>
</evidence>
<accession>A0A1F7EZU8</accession>
<sequence>MDAWDWKHKKLKNLTRKLIKSYDKRKGINQIDGLNLPSVENVMEIIVDFFKIIFPGYIGRESITSSGVSYYVGNLLEGLFDKMFYQIHRALEYQCPSKSAKSCKACDCESMAYSITVEVLEQLPAIRNMLKDDVRAAFEGDPAAKSFDEIIVSYPFIKAITVHRIAHLLYCENVPLIPRMMGEWAHKETGIDIHPGAVIGRGFFIDHGTGVVIGETAQIGNNVKIYQGVTLGALSFPKDERGRVIKGMKRHPTLCDHVTVYAGATILGGDTVIGKGAVIGGNTWVTSSVQPGTTVTIAKPDLVFRTGKKG</sequence>
<dbReference type="InterPro" id="IPR045304">
    <property type="entry name" value="LbH_SAT"/>
</dbReference>
<keyword evidence="1" id="KW-0028">Amino-acid biosynthesis</keyword>
<dbReference type="InterPro" id="IPR042122">
    <property type="entry name" value="Ser_AcTrfase_N_sf"/>
</dbReference>
<dbReference type="Gene3D" id="2.160.10.10">
    <property type="entry name" value="Hexapeptide repeat proteins"/>
    <property type="match status" value="1"/>
</dbReference>